<dbReference type="RefSeq" id="XP_040632742.1">
    <property type="nucleotide sequence ID" value="XM_040771847.1"/>
</dbReference>
<dbReference type="GeneID" id="63686909"/>
<dbReference type="AlphaFoldDB" id="M5GGP5"/>
<keyword evidence="3" id="KW-1185">Reference proteome</keyword>
<protein>
    <recommendedName>
        <fullName evidence="1">ATP-dependent RNA helicase SUV3 C-terminal domain-containing protein</fullName>
    </recommendedName>
</protein>
<dbReference type="EMBL" id="JH795856">
    <property type="protein sequence ID" value="EJU05848.1"/>
    <property type="molecule type" value="Genomic_DNA"/>
</dbReference>
<dbReference type="InterPro" id="IPR022192">
    <property type="entry name" value="SUV3_C"/>
</dbReference>
<reference evidence="2 3" key="1">
    <citation type="journal article" date="2012" name="Science">
        <title>The Paleozoic origin of enzymatic lignin decomposition reconstructed from 31 fungal genomes.</title>
        <authorList>
            <person name="Floudas D."/>
            <person name="Binder M."/>
            <person name="Riley R."/>
            <person name="Barry K."/>
            <person name="Blanchette R.A."/>
            <person name="Henrissat B."/>
            <person name="Martinez A.T."/>
            <person name="Otillar R."/>
            <person name="Spatafora J.W."/>
            <person name="Yadav J.S."/>
            <person name="Aerts A."/>
            <person name="Benoit I."/>
            <person name="Boyd A."/>
            <person name="Carlson A."/>
            <person name="Copeland A."/>
            <person name="Coutinho P.M."/>
            <person name="de Vries R.P."/>
            <person name="Ferreira P."/>
            <person name="Findley K."/>
            <person name="Foster B."/>
            <person name="Gaskell J."/>
            <person name="Glotzer D."/>
            <person name="Gorecki P."/>
            <person name="Heitman J."/>
            <person name="Hesse C."/>
            <person name="Hori C."/>
            <person name="Igarashi K."/>
            <person name="Jurgens J.A."/>
            <person name="Kallen N."/>
            <person name="Kersten P."/>
            <person name="Kohler A."/>
            <person name="Kuees U."/>
            <person name="Kumar T.K.A."/>
            <person name="Kuo A."/>
            <person name="LaButti K."/>
            <person name="Larrondo L.F."/>
            <person name="Lindquist E."/>
            <person name="Ling A."/>
            <person name="Lombard V."/>
            <person name="Lucas S."/>
            <person name="Lundell T."/>
            <person name="Martin R."/>
            <person name="McLaughlin D.J."/>
            <person name="Morgenstern I."/>
            <person name="Morin E."/>
            <person name="Murat C."/>
            <person name="Nagy L.G."/>
            <person name="Nolan M."/>
            <person name="Ohm R.A."/>
            <person name="Patyshakuliyeva A."/>
            <person name="Rokas A."/>
            <person name="Ruiz-Duenas F.J."/>
            <person name="Sabat G."/>
            <person name="Salamov A."/>
            <person name="Samejima M."/>
            <person name="Schmutz J."/>
            <person name="Slot J.C."/>
            <person name="St John F."/>
            <person name="Stenlid J."/>
            <person name="Sun H."/>
            <person name="Sun S."/>
            <person name="Syed K."/>
            <person name="Tsang A."/>
            <person name="Wiebenga A."/>
            <person name="Young D."/>
            <person name="Pisabarro A."/>
            <person name="Eastwood D.C."/>
            <person name="Martin F."/>
            <person name="Cullen D."/>
            <person name="Grigoriev I.V."/>
            <person name="Hibbett D.S."/>
        </authorList>
    </citation>
    <scope>NUCLEOTIDE SEQUENCE [LARGE SCALE GENOMIC DNA]</scope>
    <source>
        <strain evidence="2 3">DJM-731 SS1</strain>
    </source>
</reference>
<dbReference type="Proteomes" id="UP000030653">
    <property type="component" value="Unassembled WGS sequence"/>
</dbReference>
<evidence type="ECO:0000259" key="1">
    <source>
        <dbReference type="Pfam" id="PF12513"/>
    </source>
</evidence>
<name>M5GGP5_DACPD</name>
<proteinExistence type="predicted"/>
<dbReference type="Gene3D" id="1.20.58.1080">
    <property type="match status" value="1"/>
</dbReference>
<dbReference type="Pfam" id="PF12513">
    <property type="entry name" value="SUV3_C"/>
    <property type="match status" value="1"/>
</dbReference>
<evidence type="ECO:0000313" key="2">
    <source>
        <dbReference type="EMBL" id="EJU05848.1"/>
    </source>
</evidence>
<organism evidence="2 3">
    <name type="scientific">Dacryopinax primogenitus (strain DJM 731)</name>
    <name type="common">Brown rot fungus</name>
    <dbReference type="NCBI Taxonomy" id="1858805"/>
    <lineage>
        <taxon>Eukaryota</taxon>
        <taxon>Fungi</taxon>
        <taxon>Dikarya</taxon>
        <taxon>Basidiomycota</taxon>
        <taxon>Agaricomycotina</taxon>
        <taxon>Dacrymycetes</taxon>
        <taxon>Dacrymycetales</taxon>
        <taxon>Dacrymycetaceae</taxon>
        <taxon>Dacryopinax</taxon>
    </lineage>
</organism>
<sequence>MASPWPKRSIWPLVAASADDLLAAYITNPEIVQIQPVLEKHGLYDPFTVIHLGKKTIKAGQAGPAMQRLLTNPRTLVYLESAHRVVTFYLWLSYRFPVSFGEQLKAFEL</sequence>
<accession>M5GGP5</accession>
<gene>
    <name evidence="2" type="ORF">DACRYDRAFT_20201</name>
</gene>
<dbReference type="HOGENOM" id="CLU_2190149_0_0_1"/>
<feature type="non-terminal residue" evidence="2">
    <location>
        <position position="109"/>
    </location>
</feature>
<evidence type="ECO:0000313" key="3">
    <source>
        <dbReference type="Proteomes" id="UP000030653"/>
    </source>
</evidence>
<feature type="domain" description="ATP-dependent RNA helicase SUV3 C-terminal" evidence="1">
    <location>
        <begin position="76"/>
        <end position="109"/>
    </location>
</feature>